<evidence type="ECO:0000256" key="5">
    <source>
        <dbReference type="ARBA" id="ARBA00023004"/>
    </source>
</evidence>
<proteinExistence type="predicted"/>
<evidence type="ECO:0000313" key="9">
    <source>
        <dbReference type="Proteomes" id="UP000663722"/>
    </source>
</evidence>
<dbReference type="GO" id="GO:0020037">
    <property type="term" value="F:heme binding"/>
    <property type="evidence" value="ECO:0007669"/>
    <property type="project" value="InterPro"/>
</dbReference>
<name>A0A975GSF8_9BACT</name>
<dbReference type="KEGG" id="dmm:dnm_070980"/>
<dbReference type="CDD" id="cd08168">
    <property type="entry name" value="Cytochrom_C3"/>
    <property type="match status" value="1"/>
</dbReference>
<accession>A0A975GSF8</accession>
<keyword evidence="2" id="KW-0349">Heme</keyword>
<dbReference type="EMBL" id="CP061800">
    <property type="protein sequence ID" value="QTA91033.1"/>
    <property type="molecule type" value="Genomic_DNA"/>
</dbReference>
<feature type="signal peptide" evidence="6">
    <location>
        <begin position="1"/>
        <end position="22"/>
    </location>
</feature>
<gene>
    <name evidence="8" type="ORF">dnm_070980</name>
</gene>
<dbReference type="InterPro" id="IPR036280">
    <property type="entry name" value="Multihaem_cyt_sf"/>
</dbReference>
<evidence type="ECO:0000256" key="2">
    <source>
        <dbReference type="ARBA" id="ARBA00022617"/>
    </source>
</evidence>
<evidence type="ECO:0000256" key="3">
    <source>
        <dbReference type="ARBA" id="ARBA00022723"/>
    </source>
</evidence>
<dbReference type="GO" id="GO:0009055">
    <property type="term" value="F:electron transfer activity"/>
    <property type="evidence" value="ECO:0007669"/>
    <property type="project" value="InterPro"/>
</dbReference>
<dbReference type="InterPro" id="IPR020942">
    <property type="entry name" value="Cyt_c_III_dom"/>
</dbReference>
<dbReference type="GO" id="GO:0046872">
    <property type="term" value="F:metal ion binding"/>
    <property type="evidence" value="ECO:0007669"/>
    <property type="project" value="UniProtKB-KW"/>
</dbReference>
<protein>
    <submittedName>
        <fullName evidence="8">Cytochrome c, class III family protein</fullName>
    </submittedName>
</protein>
<keyword evidence="6" id="KW-0732">Signal</keyword>
<reference evidence="8" key="1">
    <citation type="journal article" date="2021" name="Microb. Physiol.">
        <title>Proteogenomic Insights into the Physiology of Marine, Sulfate-Reducing, Filamentous Desulfonema limicola and Desulfonema magnum.</title>
        <authorList>
            <person name="Schnaars V."/>
            <person name="Wohlbrand L."/>
            <person name="Scheve S."/>
            <person name="Hinrichs C."/>
            <person name="Reinhardt R."/>
            <person name="Rabus R."/>
        </authorList>
    </citation>
    <scope>NUCLEOTIDE SEQUENCE</scope>
    <source>
        <strain evidence="8">4be13</strain>
    </source>
</reference>
<dbReference type="Proteomes" id="UP000663722">
    <property type="component" value="Chromosome"/>
</dbReference>
<feature type="chain" id="PRO_5037271363" evidence="6">
    <location>
        <begin position="23"/>
        <end position="160"/>
    </location>
</feature>
<evidence type="ECO:0000313" key="8">
    <source>
        <dbReference type="EMBL" id="QTA91033.1"/>
    </source>
</evidence>
<dbReference type="Gene3D" id="3.90.10.10">
    <property type="entry name" value="Cytochrome C3"/>
    <property type="match status" value="2"/>
</dbReference>
<keyword evidence="5" id="KW-0408">Iron</keyword>
<keyword evidence="4" id="KW-0249">Electron transport</keyword>
<organism evidence="8 9">
    <name type="scientific">Desulfonema magnum</name>
    <dbReference type="NCBI Taxonomy" id="45655"/>
    <lineage>
        <taxon>Bacteria</taxon>
        <taxon>Pseudomonadati</taxon>
        <taxon>Thermodesulfobacteriota</taxon>
        <taxon>Desulfobacteria</taxon>
        <taxon>Desulfobacterales</taxon>
        <taxon>Desulfococcaceae</taxon>
        <taxon>Desulfonema</taxon>
    </lineage>
</organism>
<dbReference type="SUPFAM" id="SSF48695">
    <property type="entry name" value="Multiheme cytochromes"/>
    <property type="match status" value="1"/>
</dbReference>
<evidence type="ECO:0000256" key="4">
    <source>
        <dbReference type="ARBA" id="ARBA00022982"/>
    </source>
</evidence>
<keyword evidence="3" id="KW-0479">Metal-binding</keyword>
<dbReference type="AlphaFoldDB" id="A0A975GSF8"/>
<keyword evidence="9" id="KW-1185">Reference proteome</keyword>
<evidence type="ECO:0000256" key="1">
    <source>
        <dbReference type="ARBA" id="ARBA00022448"/>
    </source>
</evidence>
<evidence type="ECO:0000259" key="7">
    <source>
        <dbReference type="Pfam" id="PF02085"/>
    </source>
</evidence>
<evidence type="ECO:0000256" key="6">
    <source>
        <dbReference type="SAM" id="SignalP"/>
    </source>
</evidence>
<keyword evidence="1" id="KW-0813">Transport</keyword>
<dbReference type="Pfam" id="PF02085">
    <property type="entry name" value="Cytochrom_CIII"/>
    <property type="match status" value="1"/>
</dbReference>
<dbReference type="RefSeq" id="WP_207678978.1">
    <property type="nucleotide sequence ID" value="NZ_CP061800.1"/>
</dbReference>
<sequence length="160" mass="17622">MKKSTLLAILIIGIVTMFTAAAIQAGTAVQDVIKMENKAYAKHKKGIVEFSHKKHMEDYAKANPELYPNGCGECHHNDKNEPLKDLKIGDDVQNCIECHKIASVKPKGKDAPKLSKKEAVKEYHAEAIHANCKGCHKAFNEKSGKKTAPTSCTKCHPKNK</sequence>
<feature type="domain" description="Class III cytochrome C" evidence="7">
    <location>
        <begin position="34"/>
        <end position="156"/>
    </location>
</feature>